<organism evidence="6 7">
    <name type="scientific">Portibacter lacus</name>
    <dbReference type="NCBI Taxonomy" id="1099794"/>
    <lineage>
        <taxon>Bacteria</taxon>
        <taxon>Pseudomonadati</taxon>
        <taxon>Bacteroidota</taxon>
        <taxon>Saprospiria</taxon>
        <taxon>Saprospirales</taxon>
        <taxon>Haliscomenobacteraceae</taxon>
        <taxon>Portibacter</taxon>
    </lineage>
</organism>
<dbReference type="Proteomes" id="UP001156666">
    <property type="component" value="Unassembled WGS sequence"/>
</dbReference>
<dbReference type="Pfam" id="PF00155">
    <property type="entry name" value="Aminotran_1_2"/>
    <property type="match status" value="1"/>
</dbReference>
<sequence length="398" mass="44537">MRILFVSKIIIMAMQRRTWLKTIALTSAGSVIARNLDFTQPRISTSPNTSRFLEWENSPYKDRIPALKARLLANENPYGPSEAAKEAIIDSVSMGNRYGHKQAQELIEMLAAKEGVTPDHIMLGPGSSDLLEKVGITHFLEGGNIVAADPTYMSIINTAKSFNAEWKAVKVKENWEYDLDAMKAAIDDKTKLVYICNPNNPTATITPADKIWKFCEEVADKKPVFVDEAYLEFMEPEEQKSMVGLVNKGKNVIISRTFSKVYGMAGIRVGYIVALPSTLEKIEHMVRSNMGLNITALHAAIASLKDENFVSDSIAKNAECRSYVCDELSSMNIKYVPSQTSFILFPIAMDGKPFLKEMFDLQVGVRAFQIFDQSYCRVSMGTMTEMKMFMEALKKVIA</sequence>
<accession>A0AA37WE28</accession>
<evidence type="ECO:0000256" key="3">
    <source>
        <dbReference type="ARBA" id="ARBA00022679"/>
    </source>
</evidence>
<dbReference type="SUPFAM" id="SSF53383">
    <property type="entry name" value="PLP-dependent transferases"/>
    <property type="match status" value="1"/>
</dbReference>
<dbReference type="GO" id="GO:0030170">
    <property type="term" value="F:pyridoxal phosphate binding"/>
    <property type="evidence" value="ECO:0007669"/>
    <property type="project" value="InterPro"/>
</dbReference>
<dbReference type="PANTHER" id="PTHR43643:SF3">
    <property type="entry name" value="HISTIDINOL-PHOSPHATE AMINOTRANSFERASE"/>
    <property type="match status" value="1"/>
</dbReference>
<proteinExistence type="inferred from homology"/>
<feature type="domain" description="Aminotransferase class I/classII large" evidence="5">
    <location>
        <begin position="71"/>
        <end position="393"/>
    </location>
</feature>
<dbReference type="CDD" id="cd00609">
    <property type="entry name" value="AAT_like"/>
    <property type="match status" value="1"/>
</dbReference>
<protein>
    <submittedName>
        <fullName evidence="6">Histidinol-phosphate aminotransferase</fullName>
    </submittedName>
</protein>
<dbReference type="InterPro" id="IPR015421">
    <property type="entry name" value="PyrdxlP-dep_Trfase_major"/>
</dbReference>
<dbReference type="InterPro" id="IPR050106">
    <property type="entry name" value="HistidinolP_aminotransfase"/>
</dbReference>
<dbReference type="PANTHER" id="PTHR43643">
    <property type="entry name" value="HISTIDINOL-PHOSPHATE AMINOTRANSFERASE 2"/>
    <property type="match status" value="1"/>
</dbReference>
<comment type="similarity">
    <text evidence="1">Belongs to the class-II pyridoxal-phosphate-dependent aminotransferase family. Histidinol-phosphate aminotransferase subfamily.</text>
</comment>
<comment type="caution">
    <text evidence="6">The sequence shown here is derived from an EMBL/GenBank/DDBJ whole genome shotgun (WGS) entry which is preliminary data.</text>
</comment>
<dbReference type="GO" id="GO:0008483">
    <property type="term" value="F:transaminase activity"/>
    <property type="evidence" value="ECO:0007669"/>
    <property type="project" value="UniProtKB-KW"/>
</dbReference>
<evidence type="ECO:0000313" key="7">
    <source>
        <dbReference type="Proteomes" id="UP001156666"/>
    </source>
</evidence>
<keyword evidence="3" id="KW-0808">Transferase</keyword>
<dbReference type="InterPro" id="IPR015422">
    <property type="entry name" value="PyrdxlP-dep_Trfase_small"/>
</dbReference>
<keyword evidence="2 6" id="KW-0032">Aminotransferase</keyword>
<reference evidence="6" key="1">
    <citation type="journal article" date="2014" name="Int. J. Syst. Evol. Microbiol.">
        <title>Complete genome sequence of Corynebacterium casei LMG S-19264T (=DSM 44701T), isolated from a smear-ripened cheese.</title>
        <authorList>
            <consortium name="US DOE Joint Genome Institute (JGI-PGF)"/>
            <person name="Walter F."/>
            <person name="Albersmeier A."/>
            <person name="Kalinowski J."/>
            <person name="Ruckert C."/>
        </authorList>
    </citation>
    <scope>NUCLEOTIDE SEQUENCE</scope>
    <source>
        <strain evidence="6">NBRC 108769</strain>
    </source>
</reference>
<dbReference type="InterPro" id="IPR004839">
    <property type="entry name" value="Aminotransferase_I/II_large"/>
</dbReference>
<dbReference type="EMBL" id="BSOH01000021">
    <property type="protein sequence ID" value="GLR18491.1"/>
    <property type="molecule type" value="Genomic_DNA"/>
</dbReference>
<keyword evidence="4" id="KW-0663">Pyridoxal phosphate</keyword>
<keyword evidence="7" id="KW-1185">Reference proteome</keyword>
<reference evidence="6" key="2">
    <citation type="submission" date="2023-01" db="EMBL/GenBank/DDBJ databases">
        <title>Draft genome sequence of Portibacter lacus strain NBRC 108769.</title>
        <authorList>
            <person name="Sun Q."/>
            <person name="Mori K."/>
        </authorList>
    </citation>
    <scope>NUCLEOTIDE SEQUENCE</scope>
    <source>
        <strain evidence="6">NBRC 108769</strain>
    </source>
</reference>
<dbReference type="InterPro" id="IPR015424">
    <property type="entry name" value="PyrdxlP-dep_Trfase"/>
</dbReference>
<evidence type="ECO:0000313" key="6">
    <source>
        <dbReference type="EMBL" id="GLR18491.1"/>
    </source>
</evidence>
<evidence type="ECO:0000259" key="5">
    <source>
        <dbReference type="Pfam" id="PF00155"/>
    </source>
</evidence>
<dbReference type="Gene3D" id="3.40.640.10">
    <property type="entry name" value="Type I PLP-dependent aspartate aminotransferase-like (Major domain)"/>
    <property type="match status" value="1"/>
</dbReference>
<evidence type="ECO:0000256" key="2">
    <source>
        <dbReference type="ARBA" id="ARBA00022576"/>
    </source>
</evidence>
<gene>
    <name evidence="6" type="primary">hisC_3</name>
    <name evidence="6" type="ORF">GCM10007940_31070</name>
</gene>
<evidence type="ECO:0000256" key="1">
    <source>
        <dbReference type="ARBA" id="ARBA00007970"/>
    </source>
</evidence>
<name>A0AA37WE28_9BACT</name>
<dbReference type="Gene3D" id="3.90.1150.10">
    <property type="entry name" value="Aspartate Aminotransferase, domain 1"/>
    <property type="match status" value="1"/>
</dbReference>
<dbReference type="AlphaFoldDB" id="A0AA37WE28"/>
<evidence type="ECO:0000256" key="4">
    <source>
        <dbReference type="ARBA" id="ARBA00022898"/>
    </source>
</evidence>